<comment type="caution">
    <text evidence="1">The sequence shown here is derived from an EMBL/GenBank/DDBJ whole genome shotgun (WGS) entry which is preliminary data.</text>
</comment>
<proteinExistence type="predicted"/>
<sequence>MTCCFFHNGIYMPKRLTFPSDLSATPQTPCLSAFRLKDIPHEMFQPENILQKNDSLRIGGRSVRLKHSNPQLKDS</sequence>
<dbReference type="AlphaFoldDB" id="A0A4V2WYU5"/>
<gene>
    <name evidence="1" type="ORF">E1I98_03195</name>
</gene>
<protein>
    <submittedName>
        <fullName evidence="1">Uncharacterized protein</fullName>
    </submittedName>
</protein>
<reference evidence="1 2" key="1">
    <citation type="journal article" date="2019" name="Nat. Microbiol.">
        <title>Genomic variation and strain-specific functional adaptation in the human gut microbiome during early life.</title>
        <authorList>
            <person name="Vatanen T."/>
            <person name="Plichta D.R."/>
            <person name="Somani J."/>
            <person name="Munch P.C."/>
            <person name="Arthur T.D."/>
            <person name="Hall A.B."/>
            <person name="Rudolf S."/>
            <person name="Oakeley E.J."/>
            <person name="Ke X."/>
            <person name="Young R.A."/>
            <person name="Haiser H.J."/>
            <person name="Kolde R."/>
            <person name="Yassour M."/>
            <person name="Luopajarvi K."/>
            <person name="Siljander H."/>
            <person name="Virtanen S.M."/>
            <person name="Ilonen J."/>
            <person name="Uibo R."/>
            <person name="Tillmann V."/>
            <person name="Mokurov S."/>
            <person name="Dorshakova N."/>
            <person name="Porter J.A."/>
            <person name="McHardy A.C."/>
            <person name="Lahdesmaki H."/>
            <person name="Vlamakis H."/>
            <person name="Huttenhower C."/>
            <person name="Knip M."/>
            <person name="Xavier R.J."/>
        </authorList>
    </citation>
    <scope>NUCLEOTIDE SEQUENCE [LARGE SCALE GENOMIC DNA]</scope>
    <source>
        <strain evidence="1 2">RJX1047</strain>
    </source>
</reference>
<dbReference type="Proteomes" id="UP000294527">
    <property type="component" value="Unassembled WGS sequence"/>
</dbReference>
<organism evidence="1 2">
    <name type="scientific">Phocaeicola dorei</name>
    <dbReference type="NCBI Taxonomy" id="357276"/>
    <lineage>
        <taxon>Bacteria</taxon>
        <taxon>Pseudomonadati</taxon>
        <taxon>Bacteroidota</taxon>
        <taxon>Bacteroidia</taxon>
        <taxon>Bacteroidales</taxon>
        <taxon>Bacteroidaceae</taxon>
        <taxon>Phocaeicola</taxon>
    </lineage>
</organism>
<evidence type="ECO:0000313" key="1">
    <source>
        <dbReference type="EMBL" id="TDA75435.1"/>
    </source>
</evidence>
<accession>A0A4V2WYU5</accession>
<evidence type="ECO:0000313" key="2">
    <source>
        <dbReference type="Proteomes" id="UP000294527"/>
    </source>
</evidence>
<dbReference type="EMBL" id="SLTU01000001">
    <property type="protein sequence ID" value="TDA75435.1"/>
    <property type="molecule type" value="Genomic_DNA"/>
</dbReference>
<name>A0A4V2WYU5_9BACT</name>